<feature type="region of interest" description="Disordered" evidence="2">
    <location>
        <begin position="328"/>
        <end position="350"/>
    </location>
</feature>
<comment type="subcellular location">
    <subcellularLocation>
        <location evidence="1">Nucleus</location>
    </subcellularLocation>
</comment>
<accession>A0A9Q9Y0Y0</accession>
<evidence type="ECO:0000256" key="2">
    <source>
        <dbReference type="SAM" id="MobiDB-lite"/>
    </source>
</evidence>
<feature type="domain" description="Chromo" evidence="3">
    <location>
        <begin position="284"/>
        <end position="342"/>
    </location>
</feature>
<feature type="compositionally biased region" description="Basic and acidic residues" evidence="2">
    <location>
        <begin position="328"/>
        <end position="339"/>
    </location>
</feature>
<dbReference type="Pfam" id="PF00385">
    <property type="entry name" value="Chromo"/>
    <property type="match status" value="1"/>
</dbReference>
<dbReference type="InterPro" id="IPR000953">
    <property type="entry name" value="Chromo/chromo_shadow_dom"/>
</dbReference>
<proteinExistence type="predicted"/>
<dbReference type="PANTHER" id="PTHR33064">
    <property type="entry name" value="POL PROTEIN"/>
    <property type="match status" value="1"/>
</dbReference>
<evidence type="ECO:0000259" key="3">
    <source>
        <dbReference type="PROSITE" id="PS50013"/>
    </source>
</evidence>
<sequence>MIPPDYVAFQDVFSKQAATHLPPHRNLAEHRHHMTLVLQKLRQHHLFLKLEKSEFHYSMVQFLGYNISPEGIQMDQGKVSAIKEWPIPQSVKELQRFLGFANFYRCFIQDFSLHTAPLTSLLRGKPKSLSWTSTAHEAFEDLKNAFSTAPIPRHPDPESPFVVEVDASTTGILPRRSAQLEPFPSLGRVCTELPPTRYHWPHTLPVHALLPTPSPLNYTRTIGRSSCGLLVPRECGTQPTSTSSAPYGDTRPLLMFDGPPLQFTNAPEPQEPPPPEILEQPSIYQVKEILNLRRRGARLEYLVDWEGYRPEGHSWVARDDILDPMLLEEFHRQPPDRPAPRGRGRPRRRV</sequence>
<dbReference type="RefSeq" id="XP_042611612.1">
    <property type="nucleotide sequence ID" value="XM_042755678.1"/>
</dbReference>
<dbReference type="Proteomes" id="UP001155660">
    <property type="component" value="Unplaced"/>
</dbReference>
<dbReference type="InterPro" id="IPR023780">
    <property type="entry name" value="Chromo_domain"/>
</dbReference>
<organism evidence="4">
    <name type="scientific">Cyprinus carpio</name>
    <name type="common">Common carp</name>
    <dbReference type="NCBI Taxonomy" id="7962"/>
    <lineage>
        <taxon>Eukaryota</taxon>
        <taxon>Metazoa</taxon>
        <taxon>Chordata</taxon>
        <taxon>Craniata</taxon>
        <taxon>Vertebrata</taxon>
        <taxon>Euteleostomi</taxon>
        <taxon>Actinopterygii</taxon>
        <taxon>Neopterygii</taxon>
        <taxon>Teleostei</taxon>
        <taxon>Ostariophysi</taxon>
        <taxon>Cypriniformes</taxon>
        <taxon>Cyprinidae</taxon>
        <taxon>Cyprininae</taxon>
        <taxon>Cyprinus</taxon>
    </lineage>
</organism>
<reference evidence="4" key="1">
    <citation type="submission" date="2025-08" db="UniProtKB">
        <authorList>
            <consortium name="RefSeq"/>
        </authorList>
    </citation>
    <scope>IDENTIFICATION</scope>
    <source>
        <tissue evidence="4">Muscle</tissue>
    </source>
</reference>
<dbReference type="InterPro" id="IPR051320">
    <property type="entry name" value="Viral_Replic_Matur_Polypro"/>
</dbReference>
<dbReference type="AlphaFoldDB" id="A0A9Q9Y0Y0"/>
<dbReference type="PANTHER" id="PTHR33064:SF37">
    <property type="entry name" value="RIBONUCLEASE H"/>
    <property type="match status" value="1"/>
</dbReference>
<dbReference type="OrthoDB" id="8052860at2759"/>
<evidence type="ECO:0000256" key="1">
    <source>
        <dbReference type="ARBA" id="ARBA00004123"/>
    </source>
</evidence>
<dbReference type="Pfam" id="PF17919">
    <property type="entry name" value="RT_RNaseH_2"/>
    <property type="match status" value="1"/>
</dbReference>
<feature type="compositionally biased region" description="Basic residues" evidence="2">
    <location>
        <begin position="340"/>
        <end position="350"/>
    </location>
</feature>
<protein>
    <submittedName>
        <fullName evidence="4">Uncharacterized protein LOC122144624</fullName>
    </submittedName>
</protein>
<dbReference type="InterPro" id="IPR041577">
    <property type="entry name" value="RT_RNaseH_2"/>
</dbReference>
<dbReference type="GO" id="GO:0005634">
    <property type="term" value="C:nucleus"/>
    <property type="evidence" value="ECO:0007669"/>
    <property type="project" value="UniProtKB-SubCell"/>
</dbReference>
<dbReference type="SMART" id="SM00298">
    <property type="entry name" value="CHROMO"/>
    <property type="match status" value="1"/>
</dbReference>
<dbReference type="KEGG" id="ccar:122144624"/>
<evidence type="ECO:0000313" key="4">
    <source>
        <dbReference type="RefSeq" id="XP_042611612.1"/>
    </source>
</evidence>
<dbReference type="PROSITE" id="PS50013">
    <property type="entry name" value="CHROMO_2"/>
    <property type="match status" value="1"/>
</dbReference>
<name>A0A9Q9Y0Y0_CYPCA</name>
<gene>
    <name evidence="4" type="primary">LOC122144624</name>
</gene>
<dbReference type="FunFam" id="3.30.70.270:FF:000020">
    <property type="entry name" value="Transposon Tf2-6 polyprotein-like Protein"/>
    <property type="match status" value="1"/>
</dbReference>
<dbReference type="GeneID" id="122144624"/>